<dbReference type="EMBL" id="JAMPLM010000078">
    <property type="protein sequence ID" value="MEP1062658.1"/>
    <property type="molecule type" value="Genomic_DNA"/>
</dbReference>
<accession>A0ABV0KTT3</accession>
<name>A0ABV0KTT3_9CYAN</name>
<protein>
    <submittedName>
        <fullName evidence="1">Uncharacterized protein</fullName>
    </submittedName>
</protein>
<dbReference type="RefSeq" id="WP_190452636.1">
    <property type="nucleotide sequence ID" value="NZ_JAMPLM010000078.1"/>
</dbReference>
<evidence type="ECO:0000313" key="2">
    <source>
        <dbReference type="Proteomes" id="UP001476950"/>
    </source>
</evidence>
<comment type="caution">
    <text evidence="1">The sequence shown here is derived from an EMBL/GenBank/DDBJ whole genome shotgun (WGS) entry which is preliminary data.</text>
</comment>
<evidence type="ECO:0000313" key="1">
    <source>
        <dbReference type="EMBL" id="MEP1062658.1"/>
    </source>
</evidence>
<sequence>MDTQPFQNIAADFTRPWSERRGCETIDRNATVVLVRAPLDALVPFLSAQASAVQQDVVGTQVEIQGSFVFTYQLEGHDWSILVEGYVPAFGAPPVLQASHLAALSQHLQQPLIKLLVGDTGGRIGYDLFEQGVLVEYFRGTEGNDTSDSHEYGVQPQRYAITSRPSAAALENLNHVMPGIDPNSLVLSQTAYFWSSRRQVTAKTMGNIWQFPNQLLRDYETYDPALDDRYFLGGYNILQRGERYRVQNPGCGLRLPPDQMGQRGTVTAVPPLVRVDYFCFGH</sequence>
<reference evidence="1 2" key="1">
    <citation type="submission" date="2022-04" db="EMBL/GenBank/DDBJ databases">
        <title>Positive selection, recombination, and allopatry shape intraspecific diversity of widespread and dominant cyanobacteria.</title>
        <authorList>
            <person name="Wei J."/>
            <person name="Shu W."/>
            <person name="Hu C."/>
        </authorList>
    </citation>
    <scope>NUCLEOTIDE SEQUENCE [LARGE SCALE GENOMIC DNA]</scope>
    <source>
        <strain evidence="1 2">AS-A4</strain>
    </source>
</reference>
<keyword evidence="2" id="KW-1185">Reference proteome</keyword>
<gene>
    <name evidence="1" type="ORF">NDI38_30250</name>
</gene>
<dbReference type="Proteomes" id="UP001476950">
    <property type="component" value="Unassembled WGS sequence"/>
</dbReference>
<organism evidence="1 2">
    <name type="scientific">Stenomitos frigidus AS-A4</name>
    <dbReference type="NCBI Taxonomy" id="2933935"/>
    <lineage>
        <taxon>Bacteria</taxon>
        <taxon>Bacillati</taxon>
        <taxon>Cyanobacteriota</taxon>
        <taxon>Cyanophyceae</taxon>
        <taxon>Leptolyngbyales</taxon>
        <taxon>Leptolyngbyaceae</taxon>
        <taxon>Stenomitos</taxon>
    </lineage>
</organism>
<proteinExistence type="predicted"/>